<accession>A0ABW0MG45</accession>
<sequence length="84" mass="9284">MDLAYAIIIDSAAEKALRSMRDKVGKRSKVRVKNSAPPHDVVMVDAWWSAGEEGSLFSYMDGPTEHTVQFGPEYADMLLAQPKA</sequence>
<proteinExistence type="predicted"/>
<dbReference type="EMBL" id="JBHSMR010000004">
    <property type="protein sequence ID" value="MFC5477193.1"/>
    <property type="molecule type" value="Genomic_DNA"/>
</dbReference>
<reference evidence="2" key="1">
    <citation type="journal article" date="2019" name="Int. J. Syst. Evol. Microbiol.">
        <title>The Global Catalogue of Microorganisms (GCM) 10K type strain sequencing project: providing services to taxonomists for standard genome sequencing and annotation.</title>
        <authorList>
            <consortium name="The Broad Institute Genomics Platform"/>
            <consortium name="The Broad Institute Genome Sequencing Center for Infectious Disease"/>
            <person name="Wu L."/>
            <person name="Ma J."/>
        </authorList>
    </citation>
    <scope>NUCLEOTIDE SEQUENCE [LARGE SCALE GENOMIC DNA]</scope>
    <source>
        <strain evidence="2">CCUG 43111</strain>
    </source>
</reference>
<dbReference type="RefSeq" id="WP_379751826.1">
    <property type="nucleotide sequence ID" value="NZ_JBHSMR010000004.1"/>
</dbReference>
<dbReference type="Proteomes" id="UP001596101">
    <property type="component" value="Unassembled WGS sequence"/>
</dbReference>
<name>A0ABW0MG45_9BURK</name>
<evidence type="ECO:0000313" key="2">
    <source>
        <dbReference type="Proteomes" id="UP001596101"/>
    </source>
</evidence>
<gene>
    <name evidence="1" type="ORF">ACFPQ5_03260</name>
</gene>
<organism evidence="1 2">
    <name type="scientific">Massilia suwonensis</name>
    <dbReference type="NCBI Taxonomy" id="648895"/>
    <lineage>
        <taxon>Bacteria</taxon>
        <taxon>Pseudomonadati</taxon>
        <taxon>Pseudomonadota</taxon>
        <taxon>Betaproteobacteria</taxon>
        <taxon>Burkholderiales</taxon>
        <taxon>Oxalobacteraceae</taxon>
        <taxon>Telluria group</taxon>
        <taxon>Massilia</taxon>
    </lineage>
</organism>
<protein>
    <submittedName>
        <fullName evidence="1">Uncharacterized protein</fullName>
    </submittedName>
</protein>
<evidence type="ECO:0000313" key="1">
    <source>
        <dbReference type="EMBL" id="MFC5477193.1"/>
    </source>
</evidence>
<keyword evidence="2" id="KW-1185">Reference proteome</keyword>
<comment type="caution">
    <text evidence="1">The sequence shown here is derived from an EMBL/GenBank/DDBJ whole genome shotgun (WGS) entry which is preliminary data.</text>
</comment>